<comment type="caution">
    <text evidence="1">The sequence shown here is derived from an EMBL/GenBank/DDBJ whole genome shotgun (WGS) entry which is preliminary data.</text>
</comment>
<evidence type="ECO:0008006" key="3">
    <source>
        <dbReference type="Google" id="ProtNLM"/>
    </source>
</evidence>
<dbReference type="Pfam" id="PF14175">
    <property type="entry name" value="YaaC"/>
    <property type="match status" value="1"/>
</dbReference>
<reference evidence="1" key="1">
    <citation type="submission" date="2016-02" db="EMBL/GenBank/DDBJ databases">
        <title>Genome sequence of Bacillus trypoxylicola KCTC 13244(T).</title>
        <authorList>
            <person name="Jeong H."/>
            <person name="Park S.-H."/>
            <person name="Choi S.-K."/>
        </authorList>
    </citation>
    <scope>NUCLEOTIDE SEQUENCE [LARGE SCALE GENOMIC DNA]</scope>
    <source>
        <strain evidence="1">KCTC 13244</strain>
    </source>
</reference>
<sequence length="317" mass="37754">MNKEFTERFLPYFSTTYTRTILSSHYQSLGITDPTRQSYATCYSFISHLKHGCLYYQQASTAPLEIKPLLFFYGFIQFMKASILTKDYQYPSSSQVLAHGVTTRKRKKDAYLFLEDEVKTQRNGLYSHFLSQMFHMKHVEGERYKMKNLFIQIADLHPLITTLTNSSISYQIKKRAKGLLIPSDILDQYHMTQNRLYQYFNKFISEQSQKQTSLQASEKDLILNGLDMNRKYIPPFLMNKEKEFFLLKDKETHLLLPELAVLYLILYNLSMICRYEVEWWNDLISTYEGMDYPYILTFLDMLPYKSIHLFHQLIQFK</sequence>
<proteinExistence type="predicted"/>
<dbReference type="OrthoDB" id="2380109at2"/>
<evidence type="ECO:0000313" key="2">
    <source>
        <dbReference type="Proteomes" id="UP000075806"/>
    </source>
</evidence>
<dbReference type="RefSeq" id="WP_061949476.1">
    <property type="nucleotide sequence ID" value="NZ_LTAO01000024.1"/>
</dbReference>
<dbReference type="EMBL" id="LTAO01000024">
    <property type="protein sequence ID" value="KYG29151.1"/>
    <property type="molecule type" value="Genomic_DNA"/>
</dbReference>
<accession>A0A161PIU7</accession>
<name>A0A161PIU7_9BACI</name>
<organism evidence="1 2">
    <name type="scientific">Alkalihalobacillus trypoxylicola</name>
    <dbReference type="NCBI Taxonomy" id="519424"/>
    <lineage>
        <taxon>Bacteria</taxon>
        <taxon>Bacillati</taxon>
        <taxon>Bacillota</taxon>
        <taxon>Bacilli</taxon>
        <taxon>Bacillales</taxon>
        <taxon>Bacillaceae</taxon>
        <taxon>Alkalihalobacillus</taxon>
    </lineage>
</organism>
<evidence type="ECO:0000313" key="1">
    <source>
        <dbReference type="EMBL" id="KYG29151.1"/>
    </source>
</evidence>
<dbReference type="Proteomes" id="UP000075806">
    <property type="component" value="Unassembled WGS sequence"/>
</dbReference>
<dbReference type="AlphaFoldDB" id="A0A161PIU7"/>
<dbReference type="STRING" id="519424.AZF04_20115"/>
<dbReference type="InterPro" id="IPR026988">
    <property type="entry name" value="YaaC-like"/>
</dbReference>
<gene>
    <name evidence="1" type="ORF">AZF04_20115</name>
</gene>
<protein>
    <recommendedName>
        <fullName evidence="3">YaaC</fullName>
    </recommendedName>
</protein>
<keyword evidence="2" id="KW-1185">Reference proteome</keyword>